<organism evidence="3 4">
    <name type="scientific">Lamprobacter modestohalophilus</name>
    <dbReference type="NCBI Taxonomy" id="1064514"/>
    <lineage>
        <taxon>Bacteria</taxon>
        <taxon>Pseudomonadati</taxon>
        <taxon>Pseudomonadota</taxon>
        <taxon>Gammaproteobacteria</taxon>
        <taxon>Chromatiales</taxon>
        <taxon>Chromatiaceae</taxon>
        <taxon>Lamprobacter</taxon>
    </lineage>
</organism>
<feature type="domain" description="Tll0287-like" evidence="2">
    <location>
        <begin position="22"/>
        <end position="185"/>
    </location>
</feature>
<evidence type="ECO:0000313" key="4">
    <source>
        <dbReference type="Proteomes" id="UP001138768"/>
    </source>
</evidence>
<name>A0A9X1B5K6_9GAMM</name>
<dbReference type="Proteomes" id="UP001138768">
    <property type="component" value="Unassembled WGS sequence"/>
</dbReference>
<keyword evidence="1" id="KW-0732">Signal</keyword>
<accession>A0A9X1B5K6</accession>
<dbReference type="EMBL" id="NRRY01000042">
    <property type="protein sequence ID" value="MBK1620548.1"/>
    <property type="molecule type" value="Genomic_DNA"/>
</dbReference>
<dbReference type="Pfam" id="PF11845">
    <property type="entry name" value="Tll0287-like"/>
    <property type="match status" value="1"/>
</dbReference>
<sequence length="186" mass="19640">MTLYSAAALIIAAPALSAAETTSGANDEAHALIQQYASSLQAELVSAIKAGGPTNAIAVCQEKAPAIEASLSESSDWQIGRTSLKTRNASNKPDAWEKRALEQFEARKAAGQPVKGMSYAEVVETDGQKAYRYMMAIPTQEVCLACHGSDLDPELASTIDAAYPEDQARGYSAGDIRGAFTLTKPL</sequence>
<dbReference type="AlphaFoldDB" id="A0A9X1B5K6"/>
<gene>
    <name evidence="3" type="ORF">CKO42_19360</name>
</gene>
<evidence type="ECO:0000259" key="2">
    <source>
        <dbReference type="Pfam" id="PF11845"/>
    </source>
</evidence>
<dbReference type="InterPro" id="IPR021796">
    <property type="entry name" value="Tll0287-like_dom"/>
</dbReference>
<evidence type="ECO:0000313" key="3">
    <source>
        <dbReference type="EMBL" id="MBK1620548.1"/>
    </source>
</evidence>
<evidence type="ECO:0000256" key="1">
    <source>
        <dbReference type="SAM" id="SignalP"/>
    </source>
</evidence>
<reference evidence="3 4" key="1">
    <citation type="journal article" date="2020" name="Microorganisms">
        <title>Osmotic Adaptation and Compatible Solute Biosynthesis of Phototrophic Bacteria as Revealed from Genome Analyses.</title>
        <authorList>
            <person name="Imhoff J.F."/>
            <person name="Rahn T."/>
            <person name="Kunzel S."/>
            <person name="Keller A."/>
            <person name="Neulinger S.C."/>
        </authorList>
    </citation>
    <scope>NUCLEOTIDE SEQUENCE [LARGE SCALE GENOMIC DNA]</scope>
    <source>
        <strain evidence="3 4">DSM 25653</strain>
    </source>
</reference>
<feature type="signal peptide" evidence="1">
    <location>
        <begin position="1"/>
        <end position="18"/>
    </location>
</feature>
<protein>
    <submittedName>
        <fullName evidence="3">Glutamate synthase</fullName>
    </submittedName>
</protein>
<feature type="chain" id="PRO_5040919876" evidence="1">
    <location>
        <begin position="19"/>
        <end position="186"/>
    </location>
</feature>
<proteinExistence type="predicted"/>
<comment type="caution">
    <text evidence="3">The sequence shown here is derived from an EMBL/GenBank/DDBJ whole genome shotgun (WGS) entry which is preliminary data.</text>
</comment>
<keyword evidence="4" id="KW-1185">Reference proteome</keyword>